<dbReference type="REBASE" id="163005">
    <property type="entry name" value="Ade43941ORF2557P"/>
</dbReference>
<sequence>MCRVWSHQREGGAIGLVHPDTHFGGVREARLRRAAYHRLRVHGGFINVGNWAFDDASRNVEFGVHVYGSPQRIDFRHLSQMYGAQVLVDSLDHSGEGSIPGQRYRGGWDLRAHRARVINVDHGTLTVWQRLVAGTGDPEQASLLQPVTLYEEKAIEALANVKRRLAEDDPWISSGYHESGAKRDGLIRWQQGTPESLEHLVIQGPHFGIATPFAKQPRVPYRSNNDWNQLDLRELSSQFLPGANYALTGEEILSRGGQDHRNGVRHVDFYRLTWRSMIAFNTERSLFAALLPPGPSHVHAVHSLVLSTSRLTVLNAGFWASLPIDYLLRITGRSHLQVAEAKAMPAPAEDHPLAESLLLRVLRLNCLTEAYADLWQELFDGSWIEDAWASQPAGLEALGRVEQHWSSSTPLRTEQERRAALVEIDALVSVWLGIDIDELLAIYRSRFPILLDREAGMYFDSAGRRLAADPYAFGIGQQKEHFVRLDAHLDDPVGVAAPEGYSAPFVKADRPKEMRQAHAVFSARLQAAKDRGWRP</sequence>
<dbReference type="EMBL" id="LT629758">
    <property type="protein sequence ID" value="SDT11669.1"/>
    <property type="molecule type" value="Genomic_DNA"/>
</dbReference>
<gene>
    <name evidence="1" type="ORF">SAMN04489716_2557</name>
</gene>
<dbReference type="Proteomes" id="UP000198688">
    <property type="component" value="Chromosome I"/>
</dbReference>
<dbReference type="AlphaFoldDB" id="A0A1H1XS18"/>
<accession>A0A1H1XS18</accession>
<protein>
    <submittedName>
        <fullName evidence="1">Uncharacterized protein</fullName>
    </submittedName>
</protein>
<dbReference type="STRING" id="113562.SAMN04489716_2557"/>
<reference evidence="1 2" key="1">
    <citation type="submission" date="2016-10" db="EMBL/GenBank/DDBJ databases">
        <authorList>
            <person name="de Groot N.N."/>
        </authorList>
    </citation>
    <scope>NUCLEOTIDE SEQUENCE [LARGE SCALE GENOMIC DNA]</scope>
    <source>
        <strain evidence="1 2">DSM 43941</strain>
    </source>
</reference>
<organism evidence="1 2">
    <name type="scientific">Actinoplanes derwentensis</name>
    <dbReference type="NCBI Taxonomy" id="113562"/>
    <lineage>
        <taxon>Bacteria</taxon>
        <taxon>Bacillati</taxon>
        <taxon>Actinomycetota</taxon>
        <taxon>Actinomycetes</taxon>
        <taxon>Micromonosporales</taxon>
        <taxon>Micromonosporaceae</taxon>
        <taxon>Actinoplanes</taxon>
    </lineage>
</organism>
<proteinExistence type="predicted"/>
<evidence type="ECO:0000313" key="1">
    <source>
        <dbReference type="EMBL" id="SDT11669.1"/>
    </source>
</evidence>
<evidence type="ECO:0000313" key="2">
    <source>
        <dbReference type="Proteomes" id="UP000198688"/>
    </source>
</evidence>
<name>A0A1H1XS18_9ACTN</name>
<keyword evidence="2" id="KW-1185">Reference proteome</keyword>